<dbReference type="GO" id="GO:0003676">
    <property type="term" value="F:nucleic acid binding"/>
    <property type="evidence" value="ECO:0007669"/>
    <property type="project" value="InterPro"/>
</dbReference>
<dbReference type="GO" id="GO:0015074">
    <property type="term" value="P:DNA integration"/>
    <property type="evidence" value="ECO:0007669"/>
    <property type="project" value="InterPro"/>
</dbReference>
<evidence type="ECO:0000256" key="1">
    <source>
        <dbReference type="ARBA" id="ARBA00039658"/>
    </source>
</evidence>
<evidence type="ECO:0000259" key="2">
    <source>
        <dbReference type="PROSITE" id="PS50994"/>
    </source>
</evidence>
<proteinExistence type="predicted"/>
<dbReference type="InterPro" id="IPR012337">
    <property type="entry name" value="RNaseH-like_sf"/>
</dbReference>
<dbReference type="PANTHER" id="PTHR37984:SF15">
    <property type="entry name" value="INTEGRASE CATALYTIC DOMAIN-CONTAINING PROTEIN"/>
    <property type="match status" value="1"/>
</dbReference>
<evidence type="ECO:0000313" key="3">
    <source>
        <dbReference type="Ensembl" id="ENSCCRP00010049034.1"/>
    </source>
</evidence>
<name>A0A8C1KND6_CYPCA</name>
<organism evidence="3 4">
    <name type="scientific">Cyprinus carpio</name>
    <name type="common">Common carp</name>
    <dbReference type="NCBI Taxonomy" id="7962"/>
    <lineage>
        <taxon>Eukaryota</taxon>
        <taxon>Metazoa</taxon>
        <taxon>Chordata</taxon>
        <taxon>Craniata</taxon>
        <taxon>Vertebrata</taxon>
        <taxon>Euteleostomi</taxon>
        <taxon>Actinopterygii</taxon>
        <taxon>Neopterygii</taxon>
        <taxon>Teleostei</taxon>
        <taxon>Ostariophysi</taxon>
        <taxon>Cypriniformes</taxon>
        <taxon>Cyprinidae</taxon>
        <taxon>Cyprininae</taxon>
        <taxon>Cyprinus</taxon>
    </lineage>
</organism>
<dbReference type="SUPFAM" id="SSF53098">
    <property type="entry name" value="Ribonuclease H-like"/>
    <property type="match status" value="1"/>
</dbReference>
<sequence>MTRLVGAKSTEGEDFTEQPVCYKRQCEDPDLSQLLSCKQQGRPPPVEEQVGLSVGLQQLLREWDKFEVGQDACSQILVPSAHTKTLWQEYHIEGGHPSAERTLSLLKERFFWYRMRRDSIGKAAECPRCVVYKAGPKVIAPLVPIETSYPFHMVGIDFLSLGHPGDTHPYILVMTNLFSKYALAVPTRDPTAATTAKAVWKNLFQVYGSPEYILSDRGAAFTSDLFQQLCLLYGCRMKRTTAYHPQGNGACERFNQTLLKLLGTLTDEAHMAPLSCMQCQCVKKLSTCDVCL</sequence>
<feature type="domain" description="Integrase catalytic" evidence="2">
    <location>
        <begin position="146"/>
        <end position="292"/>
    </location>
</feature>
<dbReference type="Gene3D" id="1.10.340.70">
    <property type="match status" value="1"/>
</dbReference>
<dbReference type="AlphaFoldDB" id="A0A8C1KND6"/>
<dbReference type="PROSITE" id="PS50994">
    <property type="entry name" value="INTEGRASE"/>
    <property type="match status" value="1"/>
</dbReference>
<accession>A0A8C1KND6</accession>
<reference evidence="3" key="2">
    <citation type="submission" date="2025-09" db="UniProtKB">
        <authorList>
            <consortium name="Ensembl"/>
        </authorList>
    </citation>
    <scope>IDENTIFICATION</scope>
</reference>
<protein>
    <recommendedName>
        <fullName evidence="1">Gypsy retrotransposon integrase-like protein 1</fullName>
    </recommendedName>
</protein>
<dbReference type="Pfam" id="PF17921">
    <property type="entry name" value="Integrase_H2C2"/>
    <property type="match status" value="1"/>
</dbReference>
<reference evidence="3" key="1">
    <citation type="submission" date="2025-08" db="UniProtKB">
        <authorList>
            <consortium name="Ensembl"/>
        </authorList>
    </citation>
    <scope>IDENTIFICATION</scope>
</reference>
<dbReference type="Pfam" id="PF00665">
    <property type="entry name" value="rve"/>
    <property type="match status" value="1"/>
</dbReference>
<dbReference type="Proteomes" id="UP000694427">
    <property type="component" value="Unplaced"/>
</dbReference>
<dbReference type="PANTHER" id="PTHR37984">
    <property type="entry name" value="PROTEIN CBG26694"/>
    <property type="match status" value="1"/>
</dbReference>
<dbReference type="Ensembl" id="ENSCCRT00010053762.1">
    <property type="protein sequence ID" value="ENSCCRP00010049034.1"/>
    <property type="gene ID" value="ENSCCRG00010020768.1"/>
</dbReference>
<dbReference type="InterPro" id="IPR050951">
    <property type="entry name" value="Retrovirus_Pol_polyprotein"/>
</dbReference>
<dbReference type="InterPro" id="IPR001584">
    <property type="entry name" value="Integrase_cat-core"/>
</dbReference>
<evidence type="ECO:0000313" key="4">
    <source>
        <dbReference type="Proteomes" id="UP000694427"/>
    </source>
</evidence>
<keyword evidence="4" id="KW-1185">Reference proteome</keyword>
<dbReference type="InterPro" id="IPR036397">
    <property type="entry name" value="RNaseH_sf"/>
</dbReference>
<dbReference type="InterPro" id="IPR041588">
    <property type="entry name" value="Integrase_H2C2"/>
</dbReference>
<dbReference type="Gene3D" id="3.30.420.10">
    <property type="entry name" value="Ribonuclease H-like superfamily/Ribonuclease H"/>
    <property type="match status" value="1"/>
</dbReference>